<comment type="caution">
    <text evidence="1">The sequence shown here is derived from an EMBL/GenBank/DDBJ whole genome shotgun (WGS) entry which is preliminary data.</text>
</comment>
<proteinExistence type="predicted"/>
<protein>
    <submittedName>
        <fullName evidence="1">Uncharacterized protein</fullName>
    </submittedName>
</protein>
<sequence length="323" mass="35991">MQALSKKSWLALNFEPVPGTAQLTTPVFHPTKSVLKGTKKTEYMDDERGTRDANYNFVETTREGGCDPKGNWYNDTSPYFLIAAMGAITSSQPDATNAPTVYKHNIEMADTPPSLTLIKSYHSKIYYMAYSAVEKLTLKFSSDGKLLECDTSIKGLFPIEYTGASFTPTFSTVRPFAGYAPTITLNAAASKDISEFQLELSQKLDLWHAIDGNPDFDVIYYGERSVSLDYTARFDTDVIYQRFLQGLTDSININIKGDRIAQNGPTNYYQELDLTIPNVHYDSMEHDLGKENVLVKAKATALALPGDPVLSAYVQNTVQKYIN</sequence>
<name>A0A8J3MS58_9CHLR</name>
<evidence type="ECO:0000313" key="1">
    <source>
        <dbReference type="EMBL" id="GHO44516.1"/>
    </source>
</evidence>
<keyword evidence="2" id="KW-1185">Reference proteome</keyword>
<gene>
    <name evidence="1" type="ORF">KSX_26790</name>
</gene>
<dbReference type="RefSeq" id="WP_220193901.1">
    <property type="nucleotide sequence ID" value="NZ_BNJF01000001.1"/>
</dbReference>
<dbReference type="Pfam" id="PF18906">
    <property type="entry name" value="Phage_tube_2"/>
    <property type="match status" value="1"/>
</dbReference>
<reference evidence="1" key="1">
    <citation type="submission" date="2020-10" db="EMBL/GenBank/DDBJ databases">
        <title>Taxonomic study of unclassified bacteria belonging to the class Ktedonobacteria.</title>
        <authorList>
            <person name="Yabe S."/>
            <person name="Wang C.M."/>
            <person name="Zheng Y."/>
            <person name="Sakai Y."/>
            <person name="Cavaletti L."/>
            <person name="Monciardini P."/>
            <person name="Donadio S."/>
        </authorList>
    </citation>
    <scope>NUCLEOTIDE SEQUENCE</scope>
    <source>
        <strain evidence="1">SOSP1-1</strain>
    </source>
</reference>
<accession>A0A8J3MS58</accession>
<organism evidence="1 2">
    <name type="scientific">Ktedonospora formicarum</name>
    <dbReference type="NCBI Taxonomy" id="2778364"/>
    <lineage>
        <taxon>Bacteria</taxon>
        <taxon>Bacillati</taxon>
        <taxon>Chloroflexota</taxon>
        <taxon>Ktedonobacteria</taxon>
        <taxon>Ktedonobacterales</taxon>
        <taxon>Ktedonobacteraceae</taxon>
        <taxon>Ktedonospora</taxon>
    </lineage>
</organism>
<dbReference type="AlphaFoldDB" id="A0A8J3MS58"/>
<dbReference type="EMBL" id="BNJF01000001">
    <property type="protein sequence ID" value="GHO44516.1"/>
    <property type="molecule type" value="Genomic_DNA"/>
</dbReference>
<evidence type="ECO:0000313" key="2">
    <source>
        <dbReference type="Proteomes" id="UP000612362"/>
    </source>
</evidence>
<dbReference type="InterPro" id="IPR044000">
    <property type="entry name" value="Phage_tube_2"/>
</dbReference>
<dbReference type="Proteomes" id="UP000612362">
    <property type="component" value="Unassembled WGS sequence"/>
</dbReference>